<organism evidence="2 3">
    <name type="scientific">Monilinia vaccinii-corymbosi</name>
    <dbReference type="NCBI Taxonomy" id="61207"/>
    <lineage>
        <taxon>Eukaryota</taxon>
        <taxon>Fungi</taxon>
        <taxon>Dikarya</taxon>
        <taxon>Ascomycota</taxon>
        <taxon>Pezizomycotina</taxon>
        <taxon>Leotiomycetes</taxon>
        <taxon>Helotiales</taxon>
        <taxon>Sclerotiniaceae</taxon>
        <taxon>Monilinia</taxon>
    </lineage>
</organism>
<keyword evidence="1" id="KW-0472">Membrane</keyword>
<dbReference type="AlphaFoldDB" id="A0A8A3PNA5"/>
<keyword evidence="1" id="KW-1133">Transmembrane helix</keyword>
<dbReference type="EMBL" id="CP063412">
    <property type="protein sequence ID" value="QSZ36957.1"/>
    <property type="molecule type" value="Genomic_DNA"/>
</dbReference>
<dbReference type="Proteomes" id="UP000672032">
    <property type="component" value="Chromosome 8"/>
</dbReference>
<keyword evidence="1" id="KW-0812">Transmembrane</keyword>
<proteinExistence type="predicted"/>
<reference evidence="2" key="1">
    <citation type="submission" date="2020-10" db="EMBL/GenBank/DDBJ databases">
        <title>Genome Sequence of Monilinia vaccinii-corymbosi Sheds Light on Mummy Berry Disease Infection of Blueberry and Mating Type.</title>
        <authorList>
            <person name="Yow A.G."/>
            <person name="Zhang Y."/>
            <person name="Bansal K."/>
            <person name="Eacker S.M."/>
            <person name="Sullivan S."/>
            <person name="Liachko I."/>
            <person name="Cubeta M.A."/>
            <person name="Rollins J.A."/>
            <person name="Ashrafi H."/>
        </authorList>
    </citation>
    <scope>NUCLEOTIDE SEQUENCE</scope>
    <source>
        <strain evidence="2">RL-1</strain>
    </source>
</reference>
<name>A0A8A3PNA5_9HELO</name>
<accession>A0A8A3PNA5</accession>
<keyword evidence="3" id="KW-1185">Reference proteome</keyword>
<gene>
    <name evidence="2" type="ORF">DSL72_009048</name>
</gene>
<protein>
    <submittedName>
        <fullName evidence="2">Uncharacterized protein</fullName>
    </submittedName>
</protein>
<dbReference type="OrthoDB" id="3549525at2759"/>
<evidence type="ECO:0000256" key="1">
    <source>
        <dbReference type="SAM" id="Phobius"/>
    </source>
</evidence>
<sequence>MPTNILYLALSTLTHTLIHTFSILIFLALLTATYLIYTIRLISNLTGLTPLLSYLQNQLPTTLHQKAQQIAEERRELRRKYAAERSERLRERNLIGGKEREQMRDAVRRVAWKRGVGKLDYGIDLSEDEVCVQDPEELQEELARLEARADVGKRAGYRDEEAEAEAKAKARVVLRNGEVEAFPRFEDMETRGDWGKEK</sequence>
<feature type="transmembrane region" description="Helical" evidence="1">
    <location>
        <begin position="16"/>
        <end position="37"/>
    </location>
</feature>
<evidence type="ECO:0000313" key="2">
    <source>
        <dbReference type="EMBL" id="QSZ36957.1"/>
    </source>
</evidence>
<evidence type="ECO:0000313" key="3">
    <source>
        <dbReference type="Proteomes" id="UP000672032"/>
    </source>
</evidence>